<dbReference type="Proteomes" id="UP000198339">
    <property type="component" value="Unassembled WGS sequence"/>
</dbReference>
<dbReference type="RefSeq" id="WP_089215344.1">
    <property type="nucleotide sequence ID" value="NZ_FZPA01000004.1"/>
</dbReference>
<feature type="domain" description="Protein NO VEIN C-terminal" evidence="1">
    <location>
        <begin position="162"/>
        <end position="255"/>
    </location>
</feature>
<evidence type="ECO:0000313" key="2">
    <source>
        <dbReference type="EMBL" id="SNS70361.1"/>
    </source>
</evidence>
<dbReference type="AlphaFoldDB" id="A0A239GN12"/>
<gene>
    <name evidence="2" type="ORF">SAMN06295955_10420</name>
</gene>
<name>A0A239GN12_9SPHN</name>
<accession>A0A239GN12</accession>
<protein>
    <recommendedName>
        <fullName evidence="1">Protein NO VEIN C-terminal domain-containing protein</fullName>
    </recommendedName>
</protein>
<organism evidence="2 3">
    <name type="scientific">Sphingopyxis indica</name>
    <dbReference type="NCBI Taxonomy" id="436663"/>
    <lineage>
        <taxon>Bacteria</taxon>
        <taxon>Pseudomonadati</taxon>
        <taxon>Pseudomonadota</taxon>
        <taxon>Alphaproteobacteria</taxon>
        <taxon>Sphingomonadales</taxon>
        <taxon>Sphingomonadaceae</taxon>
        <taxon>Sphingopyxis</taxon>
    </lineage>
</organism>
<dbReference type="EMBL" id="FZPA01000004">
    <property type="protein sequence ID" value="SNS70361.1"/>
    <property type="molecule type" value="Genomic_DNA"/>
</dbReference>
<proteinExistence type="predicted"/>
<sequence length="280" mass="31491">MNEGQEGKAWSDAENDMVVADYFAMLAKELSGQPFVKAHHNQTLTETIGRSKKSIEYKHMNISAVLERLGLPRIKGYAPLANFQNSLIDAIERQLSFDSLVPNVPETTTGAVAVSDRSSLWIGPPPSVSPDDRKTTDALDRLVRKFDPAARDARNRQLGRSGEERVFHHERELLIAAGREDLARKVEWTSQERGDGAGYDIASFTPEGASRLIEVKTTNGPAKTPFYMSENERLFSEERPEAFRLMRLHDFSTRPSGFELRPPLGDFLTFQPINYRAALR</sequence>
<dbReference type="Pfam" id="PF13020">
    <property type="entry name" value="NOV_C"/>
    <property type="match status" value="1"/>
</dbReference>
<keyword evidence="3" id="KW-1185">Reference proteome</keyword>
<reference evidence="2 3" key="1">
    <citation type="submission" date="2017-06" db="EMBL/GenBank/DDBJ databases">
        <authorList>
            <person name="Kim H.J."/>
            <person name="Triplett B.A."/>
        </authorList>
    </citation>
    <scope>NUCLEOTIDE SEQUENCE [LARGE SCALE GENOMIC DNA]</scope>
    <source>
        <strain evidence="2 3">DS15</strain>
    </source>
</reference>
<dbReference type="OrthoDB" id="9788621at2"/>
<evidence type="ECO:0000313" key="3">
    <source>
        <dbReference type="Proteomes" id="UP000198339"/>
    </source>
</evidence>
<evidence type="ECO:0000259" key="1">
    <source>
        <dbReference type="Pfam" id="PF13020"/>
    </source>
</evidence>
<dbReference type="InterPro" id="IPR024975">
    <property type="entry name" value="NOV_C"/>
</dbReference>